<protein>
    <submittedName>
        <fullName evidence="1">Uncharacterized protein</fullName>
    </submittedName>
</protein>
<dbReference type="EMBL" id="FOHI01000001">
    <property type="protein sequence ID" value="SES71548.1"/>
    <property type="molecule type" value="Genomic_DNA"/>
</dbReference>
<gene>
    <name evidence="1" type="ORF">SAMN05216412_101343</name>
</gene>
<proteinExistence type="predicted"/>
<organism evidence="1 2">
    <name type="scientific">Nitrosospira multiformis</name>
    <dbReference type="NCBI Taxonomy" id="1231"/>
    <lineage>
        <taxon>Bacteria</taxon>
        <taxon>Pseudomonadati</taxon>
        <taxon>Pseudomonadota</taxon>
        <taxon>Betaproteobacteria</taxon>
        <taxon>Nitrosomonadales</taxon>
        <taxon>Nitrosomonadaceae</taxon>
        <taxon>Nitrosospira</taxon>
    </lineage>
</organism>
<accession>A0A1H9YR70</accession>
<evidence type="ECO:0000313" key="1">
    <source>
        <dbReference type="EMBL" id="SES71548.1"/>
    </source>
</evidence>
<evidence type="ECO:0000313" key="2">
    <source>
        <dbReference type="Proteomes" id="UP000183339"/>
    </source>
</evidence>
<dbReference type="AlphaFoldDB" id="A0A1H9YR70"/>
<dbReference type="OrthoDB" id="546653at2"/>
<sequence length="298" mass="34132">MSTNEFYRAGTIKRVRRTAAQVEQLDRQIIDILRQDHPQSVRHVFYRMTDPRLWEPVEKSDRGYRHVQERCVALRRSGAIPYAWIADMSRQGYYVNTYGGAGDFVERMAGLYRADLWADADCRCEVWAESRSIASVLLKDCNELAVDLFPCGGFSSLSFVHEAASQHNDSDDWRPLQIFYIGDYDPAGVLIDRSLEQEMRRHLSDDIELRFERIGINLDQIEEFNLPTKPRKESDARSQHIAFTVEAEAMPAGTMRRILREKVEALLPDNALAVAKVAEQSERAHLLEMAQFLHGGAA</sequence>
<reference evidence="1 2" key="1">
    <citation type="submission" date="2016-10" db="EMBL/GenBank/DDBJ databases">
        <authorList>
            <person name="de Groot N.N."/>
        </authorList>
    </citation>
    <scope>NUCLEOTIDE SEQUENCE [LARGE SCALE GENOMIC DNA]</scope>
    <source>
        <strain evidence="1 2">Nl7</strain>
    </source>
</reference>
<name>A0A1H9YR70_9PROT</name>
<dbReference type="RefSeq" id="WP_074703945.1">
    <property type="nucleotide sequence ID" value="NZ_FOHI01000001.1"/>
</dbReference>
<dbReference type="Proteomes" id="UP000183339">
    <property type="component" value="Unassembled WGS sequence"/>
</dbReference>